<reference evidence="2" key="1">
    <citation type="submission" date="2020-08" db="EMBL/GenBank/DDBJ databases">
        <title>Multicomponent nature underlies the extraordinary mechanical properties of spider dragline silk.</title>
        <authorList>
            <person name="Kono N."/>
            <person name="Nakamura H."/>
            <person name="Mori M."/>
            <person name="Yoshida Y."/>
            <person name="Ohtoshi R."/>
            <person name="Malay A.D."/>
            <person name="Moran D.A.P."/>
            <person name="Tomita M."/>
            <person name="Numata K."/>
            <person name="Arakawa K."/>
        </authorList>
    </citation>
    <scope>NUCLEOTIDE SEQUENCE</scope>
</reference>
<dbReference type="InterPro" id="IPR057670">
    <property type="entry name" value="SH3_retrovirus"/>
</dbReference>
<protein>
    <recommendedName>
        <fullName evidence="1">Retroviral polymerase SH3-like domain-containing protein</fullName>
    </recommendedName>
</protein>
<evidence type="ECO:0000313" key="2">
    <source>
        <dbReference type="EMBL" id="GFY29749.1"/>
    </source>
</evidence>
<comment type="caution">
    <text evidence="2">The sequence shown here is derived from an EMBL/GenBank/DDBJ whole genome shotgun (WGS) entry which is preliminary data.</text>
</comment>
<evidence type="ECO:0000259" key="1">
    <source>
        <dbReference type="Pfam" id="PF25597"/>
    </source>
</evidence>
<accession>A0A8X7BGK4</accession>
<name>A0A8X7BGK4_TRICX</name>
<dbReference type="AlphaFoldDB" id="A0A8X7BGK4"/>
<dbReference type="PANTHER" id="PTHR42648">
    <property type="entry name" value="TRANSPOSASE, PUTATIVE-RELATED"/>
    <property type="match status" value="1"/>
</dbReference>
<dbReference type="Proteomes" id="UP000887159">
    <property type="component" value="Unassembled WGS sequence"/>
</dbReference>
<organism evidence="2 3">
    <name type="scientific">Trichonephila clavipes</name>
    <name type="common">Golden silk orbweaver</name>
    <name type="synonym">Nephila clavipes</name>
    <dbReference type="NCBI Taxonomy" id="2585209"/>
    <lineage>
        <taxon>Eukaryota</taxon>
        <taxon>Metazoa</taxon>
        <taxon>Ecdysozoa</taxon>
        <taxon>Arthropoda</taxon>
        <taxon>Chelicerata</taxon>
        <taxon>Arachnida</taxon>
        <taxon>Araneae</taxon>
        <taxon>Araneomorphae</taxon>
        <taxon>Entelegynae</taxon>
        <taxon>Araneoidea</taxon>
        <taxon>Nephilidae</taxon>
        <taxon>Trichonephila</taxon>
    </lineage>
</organism>
<proteinExistence type="predicted"/>
<evidence type="ECO:0000313" key="3">
    <source>
        <dbReference type="Proteomes" id="UP000887159"/>
    </source>
</evidence>
<dbReference type="Pfam" id="PF25597">
    <property type="entry name" value="SH3_retrovirus"/>
    <property type="match status" value="1"/>
</dbReference>
<dbReference type="PANTHER" id="PTHR42648:SF24">
    <property type="entry name" value="INTEGRASE CATALYTIC DOMAIN-CONTAINING PROTEIN"/>
    <property type="match status" value="1"/>
</dbReference>
<dbReference type="EMBL" id="BMAU01021389">
    <property type="protein sequence ID" value="GFY29749.1"/>
    <property type="molecule type" value="Genomic_DNA"/>
</dbReference>
<keyword evidence="3" id="KW-1185">Reference proteome</keyword>
<feature type="domain" description="Retroviral polymerase SH3-like" evidence="1">
    <location>
        <begin position="60"/>
        <end position="116"/>
    </location>
</feature>
<gene>
    <name evidence="2" type="primary">AVEN_88833_1</name>
    <name evidence="2" type="ORF">TNCV_1813271</name>
</gene>
<dbReference type="InterPro" id="IPR039537">
    <property type="entry name" value="Retrotran_Ty1/copia-like"/>
</dbReference>
<sequence>MDCVKAMLNTSRIEKCFGAEALVCFTYVKNRICHKFKDKTPYKLYLGRKPTVSNLKVFVCHLYVGTPKQLRNKLDLRAKHEIMLGYACSTRGYRIWLLDEKKLIKTCNVLFDESKRVSNGIF</sequence>